<dbReference type="HAMAP" id="MF_01264">
    <property type="entry name" value="CCA_arch"/>
    <property type="match status" value="1"/>
</dbReference>
<evidence type="ECO:0000256" key="10">
    <source>
        <dbReference type="HAMAP-Rule" id="MF_01264"/>
    </source>
</evidence>
<dbReference type="Pfam" id="PF01909">
    <property type="entry name" value="NTP_transf_2"/>
    <property type="match status" value="1"/>
</dbReference>
<feature type="binding site" evidence="10">
    <location>
        <position position="116"/>
    </location>
    <ligand>
        <name>CTP</name>
        <dbReference type="ChEBI" id="CHEBI:37563"/>
    </ligand>
</feature>
<dbReference type="SUPFAM" id="SSF81631">
    <property type="entry name" value="PAP/OAS1 substrate-binding domain"/>
    <property type="match status" value="1"/>
</dbReference>
<dbReference type="InterPro" id="IPR048833">
    <property type="entry name" value="CAA_C"/>
</dbReference>
<keyword evidence="2 10" id="KW-0819">tRNA processing</keyword>
<dbReference type="InterPro" id="IPR042090">
    <property type="entry name" value="CCA_tRNA_nucleotrans_2"/>
</dbReference>
<comment type="caution">
    <text evidence="14">The sequence shown here is derived from an EMBL/GenBank/DDBJ whole genome shotgun (WGS) entry which is preliminary data.</text>
</comment>
<feature type="binding site" evidence="10">
    <location>
        <position position="145"/>
    </location>
    <ligand>
        <name>ATP</name>
        <dbReference type="ChEBI" id="CHEBI:30616"/>
    </ligand>
</feature>
<feature type="binding site" evidence="10">
    <location>
        <position position="32"/>
    </location>
    <ligand>
        <name>CTP</name>
        <dbReference type="ChEBI" id="CHEBI:37563"/>
    </ligand>
</feature>
<dbReference type="GO" id="GO:0160016">
    <property type="term" value="F:CCACCA tRNA nucleotidyltransferase activity"/>
    <property type="evidence" value="ECO:0007669"/>
    <property type="project" value="RHEA"/>
</dbReference>
<feature type="binding site" evidence="10">
    <location>
        <position position="41"/>
    </location>
    <ligand>
        <name>Mg(2+)</name>
        <dbReference type="ChEBI" id="CHEBI:18420"/>
    </ligand>
</feature>
<comment type="miscellaneous">
    <text evidence="10">A single active site specifically recognizes both ATP and CTP and is responsible for their addition.</text>
</comment>
<dbReference type="InterPro" id="IPR002934">
    <property type="entry name" value="Polymerase_NTP_transf_dom"/>
</dbReference>
<feature type="binding site" evidence="10">
    <location>
        <position position="32"/>
    </location>
    <ligand>
        <name>ATP</name>
        <dbReference type="ChEBI" id="CHEBI:30616"/>
    </ligand>
</feature>
<dbReference type="EC" id="2.7.7.72" evidence="10"/>
<keyword evidence="7 10" id="KW-0067">ATP-binding</keyword>
<keyword evidence="3 10" id="KW-0548">Nucleotidyltransferase</keyword>
<feature type="binding site" evidence="10">
    <location>
        <position position="29"/>
    </location>
    <ligand>
        <name>CTP</name>
        <dbReference type="ChEBI" id="CHEBI:37563"/>
    </ligand>
</feature>
<dbReference type="InterPro" id="IPR043519">
    <property type="entry name" value="NT_sf"/>
</dbReference>
<dbReference type="NCBIfam" id="TIGR03671">
    <property type="entry name" value="cca_archaeal"/>
    <property type="match status" value="1"/>
</dbReference>
<organism evidence="14 15">
    <name type="scientific">Thermoproteota archaeon</name>
    <dbReference type="NCBI Taxonomy" id="2056631"/>
    <lineage>
        <taxon>Archaea</taxon>
        <taxon>Thermoproteota</taxon>
    </lineage>
</organism>
<dbReference type="PIRSF" id="PIRSF005335">
    <property type="entry name" value="CCA_arch"/>
    <property type="match status" value="1"/>
</dbReference>
<proteinExistence type="inferred from homology"/>
<dbReference type="InterPro" id="IPR008229">
    <property type="entry name" value="CCA-adding_arc"/>
</dbReference>
<comment type="subunit">
    <text evidence="10">Homodimer.</text>
</comment>
<evidence type="ECO:0000256" key="8">
    <source>
        <dbReference type="ARBA" id="ARBA00022842"/>
    </source>
</evidence>
<dbReference type="Gene3D" id="1.10.1410.30">
    <property type="entry name" value="CCA tRNA nucleotidyltransferase, domain 2"/>
    <property type="match status" value="1"/>
</dbReference>
<comment type="catalytic activity">
    <reaction evidence="10">
        <text>a tRNA precursor + 2 CTP + ATP = a tRNA with a 3' CCA end + 3 diphosphate</text>
        <dbReference type="Rhea" id="RHEA:14433"/>
        <dbReference type="Rhea" id="RHEA-COMP:10465"/>
        <dbReference type="Rhea" id="RHEA-COMP:10468"/>
        <dbReference type="ChEBI" id="CHEBI:30616"/>
        <dbReference type="ChEBI" id="CHEBI:33019"/>
        <dbReference type="ChEBI" id="CHEBI:37563"/>
        <dbReference type="ChEBI" id="CHEBI:74896"/>
        <dbReference type="ChEBI" id="CHEBI:83071"/>
        <dbReference type="EC" id="2.7.7.72"/>
    </reaction>
</comment>
<protein>
    <recommendedName>
        <fullName evidence="10">CCA-adding enzyme</fullName>
        <ecNumber evidence="10">2.7.7.72</ecNumber>
    </recommendedName>
    <alternativeName>
        <fullName evidence="10">CCA tRNA nucleotidyltransferase</fullName>
    </alternativeName>
    <alternativeName>
        <fullName evidence="10">tRNA CCA-pyrophosphorylase</fullName>
    </alternativeName>
    <alternativeName>
        <fullName evidence="10">tRNA adenylyl-/cytidylyl- transferase</fullName>
    </alternativeName>
    <alternativeName>
        <fullName evidence="10">tRNA nucleotidyltransferase</fullName>
    </alternativeName>
    <alternativeName>
        <fullName evidence="10">tRNA-NT</fullName>
    </alternativeName>
</protein>
<evidence type="ECO:0000256" key="1">
    <source>
        <dbReference type="ARBA" id="ARBA00022679"/>
    </source>
</evidence>
<feature type="binding site" evidence="10">
    <location>
        <position position="136"/>
    </location>
    <ligand>
        <name>CTP</name>
        <dbReference type="ChEBI" id="CHEBI:37563"/>
    </ligand>
</feature>
<evidence type="ECO:0000256" key="5">
    <source>
        <dbReference type="ARBA" id="ARBA00022741"/>
    </source>
</evidence>
<evidence type="ECO:0000256" key="4">
    <source>
        <dbReference type="ARBA" id="ARBA00022723"/>
    </source>
</evidence>
<sequence>MRVVDGIKRNIEREAMARGLKVRVEVEGSLAKDTWIATDRDIDLFIIFPRGTPKDALKDVGLQLAKSGAGEGWRLGFAEHPYVEATVGGYKVDIVPSVEIGEGERPVTAVDRTPLHTKFVLSKLDERMRDDVRLLKQFMKGVGVYGAELKVGGFSGYLCELLVINYGSFRGVLEEAAKWRGRTVIDYMKYYREGEAEQVFDSPLIIIDPVDRRRNAAAAVSIQCYATFIAAAGRFLEKPGIEYFFPTKEEADALKVLERIRERGVSLVAVKVGCPKLPSDVLWGEIQRSLMKTAGLLERYDFRVLDQKAWSDEEKHLVFILELESRMLRAGKIRQGPKVWYHEDAKRFLEKHLRRENVLAGPSIRGERWHVELRRKYTDAKELLKREFAILQMSKDVMEEVKKGFEVYVDEEIAELCAKEPRLVEEIHAFLRKRPLWLK</sequence>
<dbReference type="GO" id="GO:0000287">
    <property type="term" value="F:magnesium ion binding"/>
    <property type="evidence" value="ECO:0007669"/>
    <property type="project" value="UniProtKB-UniRule"/>
</dbReference>
<evidence type="ECO:0000256" key="3">
    <source>
        <dbReference type="ARBA" id="ARBA00022695"/>
    </source>
</evidence>
<feature type="domain" description="CCA-adding enzyme C-terminal" evidence="13">
    <location>
        <begin position="263"/>
        <end position="409"/>
    </location>
</feature>
<feature type="binding site" evidence="10">
    <location>
        <position position="145"/>
    </location>
    <ligand>
        <name>CTP</name>
        <dbReference type="ChEBI" id="CHEBI:37563"/>
    </ligand>
</feature>
<dbReference type="InterPro" id="IPR006116">
    <property type="entry name" value="NT_2-5OAS_ClassI-CCAase"/>
</dbReference>
<evidence type="ECO:0000313" key="15">
    <source>
        <dbReference type="Proteomes" id="UP000315399"/>
    </source>
</evidence>
<dbReference type="GO" id="GO:0004810">
    <property type="term" value="F:CCA tRNA nucleotidyltransferase activity"/>
    <property type="evidence" value="ECO:0007669"/>
    <property type="project" value="UniProtKB-UniRule"/>
</dbReference>
<dbReference type="InterPro" id="IPR011068">
    <property type="entry name" value="NuclTrfase_I-like_C"/>
</dbReference>
<dbReference type="Gene3D" id="3.30.460.10">
    <property type="entry name" value="Beta Polymerase, domain 2"/>
    <property type="match status" value="1"/>
</dbReference>
<dbReference type="Pfam" id="PF09249">
    <property type="entry name" value="tRNA_NucTransf2"/>
    <property type="match status" value="1"/>
</dbReference>
<evidence type="ECO:0000256" key="2">
    <source>
        <dbReference type="ARBA" id="ARBA00022694"/>
    </source>
</evidence>
<feature type="binding site" evidence="10">
    <location>
        <position position="93"/>
    </location>
    <ligand>
        <name>Mg(2+)</name>
        <dbReference type="ChEBI" id="CHEBI:18420"/>
    </ligand>
</feature>
<evidence type="ECO:0000259" key="13">
    <source>
        <dbReference type="Pfam" id="PF21133"/>
    </source>
</evidence>
<accession>A0A523BH21</accession>
<name>A0A523BH21_9CREN</name>
<keyword evidence="9 10" id="KW-0694">RNA-binding</keyword>
<evidence type="ECO:0000256" key="6">
    <source>
        <dbReference type="ARBA" id="ARBA00022800"/>
    </source>
</evidence>
<dbReference type="Gene3D" id="3.30.70.590">
    <property type="entry name" value="Poly(A) polymerase predicted RNA binding domain"/>
    <property type="match status" value="1"/>
</dbReference>
<keyword evidence="5 10" id="KW-0547">Nucleotide-binding</keyword>
<evidence type="ECO:0000256" key="7">
    <source>
        <dbReference type="ARBA" id="ARBA00022840"/>
    </source>
</evidence>
<comment type="similarity">
    <text evidence="10">Belongs to the tRNA nucleotidyltransferase/poly(A) polymerase family. Archaeal CCA-adding enzyme subfamily.</text>
</comment>
<dbReference type="GO" id="GO:0000049">
    <property type="term" value="F:tRNA binding"/>
    <property type="evidence" value="ECO:0007669"/>
    <property type="project" value="UniProtKB-UniRule"/>
</dbReference>
<dbReference type="GO" id="GO:0042245">
    <property type="term" value="P:RNA repair"/>
    <property type="evidence" value="ECO:0007669"/>
    <property type="project" value="UniProtKB-KW"/>
</dbReference>
<dbReference type="Pfam" id="PF21133">
    <property type="entry name" value="CAA_C"/>
    <property type="match status" value="1"/>
</dbReference>
<dbReference type="PANTHER" id="PTHR39643">
    <property type="entry name" value="CCA-ADDING ENZYME"/>
    <property type="match status" value="1"/>
</dbReference>
<dbReference type="Gene3D" id="3.30.70.1550">
    <property type="entry name" value="Archaeal tRNA CCA-adding enzyme catalytic domain"/>
    <property type="match status" value="1"/>
</dbReference>
<keyword evidence="6 10" id="KW-0692">RNA repair</keyword>
<evidence type="ECO:0000259" key="12">
    <source>
        <dbReference type="Pfam" id="PF09249"/>
    </source>
</evidence>
<dbReference type="PANTHER" id="PTHR39643:SF1">
    <property type="entry name" value="CCA-ADDING ENZYME"/>
    <property type="match status" value="1"/>
</dbReference>
<keyword evidence="1 10" id="KW-0808">Transferase</keyword>
<dbReference type="GO" id="GO:0001680">
    <property type="term" value="P:tRNA 3'-terminal CCA addition"/>
    <property type="evidence" value="ECO:0007669"/>
    <property type="project" value="UniProtKB-UniRule"/>
</dbReference>
<evidence type="ECO:0000256" key="9">
    <source>
        <dbReference type="ARBA" id="ARBA00022884"/>
    </source>
</evidence>
<dbReference type="CDD" id="cd05400">
    <property type="entry name" value="NT_2-5OAS_ClassI-CCAase"/>
    <property type="match status" value="1"/>
</dbReference>
<feature type="domain" description="Polymerase nucleotidyl transferase" evidence="11">
    <location>
        <begin position="14"/>
        <end position="116"/>
    </location>
</feature>
<dbReference type="InterPro" id="IPR015329">
    <property type="entry name" value="tRNA_NucTransf2"/>
</dbReference>
<comment type="cofactor">
    <cofactor evidence="10">
        <name>Mg(2+)</name>
        <dbReference type="ChEBI" id="CHEBI:18420"/>
    </cofactor>
</comment>
<reference evidence="14 15" key="1">
    <citation type="journal article" date="2019" name="Nat. Microbiol.">
        <title>Expanding anaerobic alkane metabolism in the domain of Archaea.</title>
        <authorList>
            <person name="Wang Y."/>
            <person name="Wegener G."/>
            <person name="Hou J."/>
            <person name="Wang F."/>
            <person name="Xiao X."/>
        </authorList>
    </citation>
    <scope>NUCLEOTIDE SEQUENCE [LARGE SCALE GENOMIC DNA]</scope>
    <source>
        <strain evidence="14">WYZ-LMO10</strain>
    </source>
</reference>
<comment type="function">
    <text evidence="10">Catalyzes the addition and repair of the essential 3'-terminal CCA sequence in tRNAs without using a nucleic acid template. Adds these three nucleotides in the order of C, C, and A to the tRNA nucleotide-73, using CTP and ATP as substrates and producing inorganic pyrophosphate. tRNA 3'-terminal CCA addition is required both for tRNA processing and repair. Also involved in tRNA surveillance by mediating tandem CCA addition to generate a CCACCA at the 3' terminus of unstable tRNAs. While stable tRNAs receive only 3'-terminal CCA, unstable tRNAs are marked with CCACCA and rapidly degraded.</text>
</comment>
<comment type="catalytic activity">
    <reaction evidence="10">
        <text>a tRNA with a 3' CCA end + 2 CTP + ATP = a tRNA with a 3' CCACCA end + 3 diphosphate</text>
        <dbReference type="Rhea" id="RHEA:76235"/>
        <dbReference type="Rhea" id="RHEA-COMP:10468"/>
        <dbReference type="Rhea" id="RHEA-COMP:18655"/>
        <dbReference type="ChEBI" id="CHEBI:30616"/>
        <dbReference type="ChEBI" id="CHEBI:33019"/>
        <dbReference type="ChEBI" id="CHEBI:37563"/>
        <dbReference type="ChEBI" id="CHEBI:83071"/>
        <dbReference type="ChEBI" id="CHEBI:195187"/>
    </reaction>
</comment>
<feature type="binding site" evidence="10">
    <location>
        <position position="29"/>
    </location>
    <ligand>
        <name>ATP</name>
        <dbReference type="ChEBI" id="CHEBI:30616"/>
    </ligand>
</feature>
<dbReference type="EMBL" id="QNVH01000001">
    <property type="protein sequence ID" value="TDA40229.1"/>
    <property type="molecule type" value="Genomic_DNA"/>
</dbReference>
<feature type="binding site" evidence="10">
    <location>
        <position position="116"/>
    </location>
    <ligand>
        <name>ATP</name>
        <dbReference type="ChEBI" id="CHEBI:30616"/>
    </ligand>
</feature>
<feature type="domain" description="tRNA nucleotidyltransferase substrate binding" evidence="12">
    <location>
        <begin position="130"/>
        <end position="245"/>
    </location>
</feature>
<dbReference type="SUPFAM" id="SSF81301">
    <property type="entry name" value="Nucleotidyltransferase"/>
    <property type="match status" value="1"/>
</dbReference>
<feature type="binding site" evidence="10">
    <location>
        <position position="136"/>
    </location>
    <ligand>
        <name>ATP</name>
        <dbReference type="ChEBI" id="CHEBI:30616"/>
    </ligand>
</feature>
<dbReference type="Proteomes" id="UP000315399">
    <property type="component" value="Unassembled WGS sequence"/>
</dbReference>
<keyword evidence="4 10" id="KW-0479">Metal-binding</keyword>
<dbReference type="AlphaFoldDB" id="A0A523BH21"/>
<dbReference type="GO" id="GO:0005524">
    <property type="term" value="F:ATP binding"/>
    <property type="evidence" value="ECO:0007669"/>
    <property type="project" value="UniProtKB-UniRule"/>
</dbReference>
<feature type="binding site" evidence="10">
    <location>
        <position position="43"/>
    </location>
    <ligand>
        <name>Mg(2+)</name>
        <dbReference type="ChEBI" id="CHEBI:18420"/>
    </ligand>
</feature>
<evidence type="ECO:0000313" key="14">
    <source>
        <dbReference type="EMBL" id="TDA40229.1"/>
    </source>
</evidence>
<dbReference type="SUPFAM" id="SSF55003">
    <property type="entry name" value="PAP/Archaeal CCA-adding enzyme, C-terminal domain"/>
    <property type="match status" value="1"/>
</dbReference>
<gene>
    <name evidence="10 14" type="primary">cca</name>
    <name evidence="14" type="ORF">DSO08_00030</name>
</gene>
<evidence type="ECO:0000259" key="11">
    <source>
        <dbReference type="Pfam" id="PF01909"/>
    </source>
</evidence>
<keyword evidence="8 10" id="KW-0460">Magnesium</keyword>